<protein>
    <submittedName>
        <fullName evidence="2">Uncharacterized protein</fullName>
    </submittedName>
</protein>
<feature type="signal peptide" evidence="1">
    <location>
        <begin position="1"/>
        <end position="22"/>
    </location>
</feature>
<dbReference type="STRING" id="429701.A0A2G9IB82"/>
<reference evidence="3" key="1">
    <citation type="journal article" date="2018" name="Gigascience">
        <title>Genome assembly of the Pink Ipe (Handroanthus impetiginosus, Bignoniaceae), a highly valued, ecologically keystone Neotropical timber forest tree.</title>
        <authorList>
            <person name="Silva-Junior O.B."/>
            <person name="Grattapaglia D."/>
            <person name="Novaes E."/>
            <person name="Collevatti R.G."/>
        </authorList>
    </citation>
    <scope>NUCLEOTIDE SEQUENCE [LARGE SCALE GENOMIC DNA]</scope>
    <source>
        <strain evidence="3">cv. UFG-1</strain>
    </source>
</reference>
<sequence length="239" mass="26554">MARARIRIQQLSAFVLVKPIFAAYSSGGVLFYQDSVTVNNPGVCIIWESSTFIPVFAVDFSAIPFCFDHMHTSMHLGCLHLARLLESHSVDFDVKDEEMTDLDFSESPPQVPLGRDPSCHVAVPIGMMQLRSSHNIGKRSSLRRKRGRPSLAVRARKASEALALGFFKIRRNGVQFPIAVPRHALRKLDKVCLIGNIKELNAAPMASPLAPRLLTKDMHFASCAANLLIIEPDKCYREG</sequence>
<comment type="caution">
    <text evidence="2">The sequence shown here is derived from an EMBL/GenBank/DDBJ whole genome shotgun (WGS) entry which is preliminary data.</text>
</comment>
<name>A0A2G9IB82_9LAMI</name>
<dbReference type="OrthoDB" id="435275at2759"/>
<organism evidence="2 3">
    <name type="scientific">Handroanthus impetiginosus</name>
    <dbReference type="NCBI Taxonomy" id="429701"/>
    <lineage>
        <taxon>Eukaryota</taxon>
        <taxon>Viridiplantae</taxon>
        <taxon>Streptophyta</taxon>
        <taxon>Embryophyta</taxon>
        <taxon>Tracheophyta</taxon>
        <taxon>Spermatophyta</taxon>
        <taxon>Magnoliopsida</taxon>
        <taxon>eudicotyledons</taxon>
        <taxon>Gunneridae</taxon>
        <taxon>Pentapetalae</taxon>
        <taxon>asterids</taxon>
        <taxon>lamiids</taxon>
        <taxon>Lamiales</taxon>
        <taxon>Bignoniaceae</taxon>
        <taxon>Crescentiina</taxon>
        <taxon>Tabebuia alliance</taxon>
        <taxon>Handroanthus</taxon>
    </lineage>
</organism>
<accession>A0A2G9IB82</accession>
<gene>
    <name evidence="2" type="ORF">CDL12_00229</name>
</gene>
<keyword evidence="3" id="KW-1185">Reference proteome</keyword>
<evidence type="ECO:0000256" key="1">
    <source>
        <dbReference type="SAM" id="SignalP"/>
    </source>
</evidence>
<proteinExistence type="predicted"/>
<evidence type="ECO:0000313" key="2">
    <source>
        <dbReference type="EMBL" id="PIN27011.1"/>
    </source>
</evidence>
<dbReference type="Proteomes" id="UP000231279">
    <property type="component" value="Unassembled WGS sequence"/>
</dbReference>
<dbReference type="EMBL" id="NKXS01000019">
    <property type="protein sequence ID" value="PIN27011.1"/>
    <property type="molecule type" value="Genomic_DNA"/>
</dbReference>
<keyword evidence="1" id="KW-0732">Signal</keyword>
<evidence type="ECO:0000313" key="3">
    <source>
        <dbReference type="Proteomes" id="UP000231279"/>
    </source>
</evidence>
<dbReference type="AlphaFoldDB" id="A0A2G9IB82"/>
<feature type="chain" id="PRO_5013856503" evidence="1">
    <location>
        <begin position="23"/>
        <end position="239"/>
    </location>
</feature>